<dbReference type="AlphaFoldDB" id="A0A0B2BNL1"/>
<dbReference type="RefSeq" id="WP_039341962.1">
    <property type="nucleotide sequence ID" value="NZ_PGEZ01000001.1"/>
</dbReference>
<protein>
    <recommendedName>
        <fullName evidence="2">DUF6801 domain-containing protein</fullName>
    </recommendedName>
</protein>
<feature type="signal peptide" evidence="1">
    <location>
        <begin position="1"/>
        <end position="38"/>
    </location>
</feature>
<dbReference type="Pfam" id="PF17963">
    <property type="entry name" value="Big_9"/>
    <property type="match status" value="1"/>
</dbReference>
<comment type="caution">
    <text evidence="3">The sequence shown here is derived from an EMBL/GenBank/DDBJ whole genome shotgun (WGS) entry which is preliminary data.</text>
</comment>
<dbReference type="InterPro" id="IPR046542">
    <property type="entry name" value="DUF6801"/>
</dbReference>
<feature type="domain" description="DUF6801" evidence="2">
    <location>
        <begin position="46"/>
        <end position="216"/>
    </location>
</feature>
<reference evidence="3 4" key="1">
    <citation type="submission" date="2017-11" db="EMBL/GenBank/DDBJ databases">
        <title>Genomic Encyclopedia of Archaeal and Bacterial Type Strains, Phase II (KMG-II): From Individual Species to Whole Genera.</title>
        <authorList>
            <person name="Goeker M."/>
        </authorList>
    </citation>
    <scope>NUCLEOTIDE SEQUENCE [LARGE SCALE GENOMIC DNA]</scope>
    <source>
        <strain evidence="3 4">DSM 27763</strain>
    </source>
</reference>
<dbReference type="Proteomes" id="UP000230842">
    <property type="component" value="Unassembled WGS sequence"/>
</dbReference>
<dbReference type="Pfam" id="PF20611">
    <property type="entry name" value="DUF6801"/>
    <property type="match status" value="1"/>
</dbReference>
<keyword evidence="1" id="KW-0732">Signal</keyword>
<dbReference type="Gene3D" id="2.60.40.3440">
    <property type="match status" value="1"/>
</dbReference>
<evidence type="ECO:0000256" key="1">
    <source>
        <dbReference type="SAM" id="SignalP"/>
    </source>
</evidence>
<keyword evidence="4" id="KW-1185">Reference proteome</keyword>
<proteinExistence type="predicted"/>
<accession>A0A0B2BNL1</accession>
<sequence length="531" mass="53002">MRMHTTGRGRRPSAVVAATAVLAGSGLTGILASGPAHAAALDADFDYACNVTAAGLALGDHAVEVNARVDVPDRVDPGEILAPRTTTITLTLPETLRHATYSLLNARQAGGASDDAAVTVSVDGVDGAQSYPIESLSAPFSPVPSDATEPWRIATSGDVPAITVPEAADAPGEARVHMPSAFSVSASLLDANGGLVGGDGAVAMACTFDGDSDVLGTIPVGHGDPPPPSRLSYACDVVAAGLGLGAHEFGLDLALALPGSAVAGAEVGPAEGEAVIAWPSALVPSLGPTTSIDVSIEDTEVALGAEGLDTPVRIGLTGTGAGSIGFPTPDLRVVVPVELGAFTLPSADQHPDLVVPGAAWLEGPESMSVDGLVELSSGGTGSIRADCELASSAGPIATIELLRPNTPPTAGDLFVTTDEGAAVEIALAGADSDGDDLAYASTQPAHGSVSGDGATVTYTPEAGFTGEDSFTYTVSDGRAEAVGTVTVTVDEIVEAPEDRCGPRPGPGASVWTWLRWLVCTLIDGVGGVSTR</sequence>
<evidence type="ECO:0000259" key="2">
    <source>
        <dbReference type="Pfam" id="PF20611"/>
    </source>
</evidence>
<organism evidence="3 4">
    <name type="scientific">Mumia flava</name>
    <dbReference type="NCBI Taxonomy" id="1348852"/>
    <lineage>
        <taxon>Bacteria</taxon>
        <taxon>Bacillati</taxon>
        <taxon>Actinomycetota</taxon>
        <taxon>Actinomycetes</taxon>
        <taxon>Propionibacteriales</taxon>
        <taxon>Nocardioidaceae</taxon>
        <taxon>Mumia</taxon>
    </lineage>
</organism>
<name>A0A0B2BNL1_9ACTN</name>
<evidence type="ECO:0000313" key="4">
    <source>
        <dbReference type="Proteomes" id="UP000230842"/>
    </source>
</evidence>
<gene>
    <name evidence="3" type="ORF">CLV56_2652</name>
</gene>
<evidence type="ECO:0000313" key="3">
    <source>
        <dbReference type="EMBL" id="PJJ58401.1"/>
    </source>
</evidence>
<feature type="chain" id="PRO_5015034453" description="DUF6801 domain-containing protein" evidence="1">
    <location>
        <begin position="39"/>
        <end position="531"/>
    </location>
</feature>
<dbReference type="OrthoDB" id="4990598at2"/>
<dbReference type="EMBL" id="PGEZ01000001">
    <property type="protein sequence ID" value="PJJ58401.1"/>
    <property type="molecule type" value="Genomic_DNA"/>
</dbReference>